<organism evidence="1 2">
    <name type="scientific">Hymenolepis diminuta</name>
    <name type="common">Rat tapeworm</name>
    <dbReference type="NCBI Taxonomy" id="6216"/>
    <lineage>
        <taxon>Eukaryota</taxon>
        <taxon>Metazoa</taxon>
        <taxon>Spiralia</taxon>
        <taxon>Lophotrochozoa</taxon>
        <taxon>Platyhelminthes</taxon>
        <taxon>Cestoda</taxon>
        <taxon>Eucestoda</taxon>
        <taxon>Cyclophyllidea</taxon>
        <taxon>Hymenolepididae</taxon>
        <taxon>Hymenolepis</taxon>
    </lineage>
</organism>
<evidence type="ECO:0000313" key="2">
    <source>
        <dbReference type="Proteomes" id="UP000274504"/>
    </source>
</evidence>
<accession>A0A3P6YUF0</accession>
<evidence type="ECO:0000313" key="1">
    <source>
        <dbReference type="EMBL" id="VDL29597.1"/>
    </source>
</evidence>
<dbReference type="AlphaFoldDB" id="A0A3P6YUF0"/>
<gene>
    <name evidence="1" type="ORF">HDID_LOCUS3259</name>
</gene>
<dbReference type="Proteomes" id="UP000274504">
    <property type="component" value="Unassembled WGS sequence"/>
</dbReference>
<reference evidence="1 2" key="1">
    <citation type="submission" date="2018-11" db="EMBL/GenBank/DDBJ databases">
        <authorList>
            <consortium name="Pathogen Informatics"/>
        </authorList>
    </citation>
    <scope>NUCLEOTIDE SEQUENCE [LARGE SCALE GENOMIC DNA]</scope>
</reference>
<dbReference type="EMBL" id="UYSG01000950">
    <property type="protein sequence ID" value="VDL29597.1"/>
    <property type="molecule type" value="Genomic_DNA"/>
</dbReference>
<proteinExistence type="predicted"/>
<sequence length="67" mass="7381">MAAKALSIIRRTSAMVLFKPSIGVTEDSICFNRFSSFSTVDFSPSFVGPFCSRSSRPNTPPNSFKTR</sequence>
<protein>
    <submittedName>
        <fullName evidence="1">Uncharacterized protein</fullName>
    </submittedName>
</protein>
<name>A0A3P6YUF0_HYMDI</name>